<keyword evidence="6" id="KW-1185">Reference proteome</keyword>
<dbReference type="GO" id="GO:0050021">
    <property type="term" value="F:L-arabinonolactonase activity"/>
    <property type="evidence" value="ECO:0007669"/>
    <property type="project" value="UniProtKB-EC"/>
</dbReference>
<proteinExistence type="inferred from homology"/>
<dbReference type="RefSeq" id="WP_093994308.1">
    <property type="nucleotide sequence ID" value="NZ_FXZK01000019.1"/>
</dbReference>
<dbReference type="GO" id="GO:0004341">
    <property type="term" value="F:gluconolactonase activity"/>
    <property type="evidence" value="ECO:0007669"/>
    <property type="project" value="TreeGrafter"/>
</dbReference>
<evidence type="ECO:0000313" key="5">
    <source>
        <dbReference type="EMBL" id="SMY10148.1"/>
    </source>
</evidence>
<dbReference type="InterPro" id="IPR005511">
    <property type="entry name" value="SMP-30"/>
</dbReference>
<dbReference type="EMBL" id="FXZK01000019">
    <property type="protein sequence ID" value="SMY10148.1"/>
    <property type="molecule type" value="Genomic_DNA"/>
</dbReference>
<dbReference type="InterPro" id="IPR011042">
    <property type="entry name" value="6-blade_b-propeller_TolB-like"/>
</dbReference>
<dbReference type="OrthoDB" id="2633250at2"/>
<dbReference type="Proteomes" id="UP000201613">
    <property type="component" value="Unassembled WGS sequence"/>
</dbReference>
<evidence type="ECO:0000256" key="3">
    <source>
        <dbReference type="PIRSR" id="PIRSR605511-2"/>
    </source>
</evidence>
<dbReference type="PANTHER" id="PTHR10907:SF47">
    <property type="entry name" value="REGUCALCIN"/>
    <property type="match status" value="1"/>
</dbReference>
<dbReference type="InterPro" id="IPR013658">
    <property type="entry name" value="SGL"/>
</dbReference>
<dbReference type="PANTHER" id="PTHR10907">
    <property type="entry name" value="REGUCALCIN"/>
    <property type="match status" value="1"/>
</dbReference>
<feature type="domain" description="SMP-30/Gluconolactonase/LRE-like region" evidence="4">
    <location>
        <begin position="13"/>
        <end position="259"/>
    </location>
</feature>
<dbReference type="EC" id="3.1.1.15" evidence="5"/>
<dbReference type="GO" id="GO:0005509">
    <property type="term" value="F:calcium ion binding"/>
    <property type="evidence" value="ECO:0007669"/>
    <property type="project" value="TreeGrafter"/>
</dbReference>
<evidence type="ECO:0000256" key="1">
    <source>
        <dbReference type="ARBA" id="ARBA00008853"/>
    </source>
</evidence>
<feature type="binding site" evidence="3">
    <location>
        <position position="152"/>
    </location>
    <ligand>
        <name>a divalent metal cation</name>
        <dbReference type="ChEBI" id="CHEBI:60240"/>
    </ligand>
</feature>
<comment type="similarity">
    <text evidence="1">Belongs to the SMP-30/CGR1 family.</text>
</comment>
<dbReference type="GO" id="GO:0019853">
    <property type="term" value="P:L-ascorbic acid biosynthetic process"/>
    <property type="evidence" value="ECO:0007669"/>
    <property type="project" value="TreeGrafter"/>
</dbReference>
<sequence>MNIRFLGDLRDGVGESPFWNPKDGRVWSVDITGRALIARDLASGKTADFATDDLPTALALDLDGGAIVSFAQGVARWHDGKTGPLIQAESDPMMRLNEGACDPSGRMWVASMENNLTDNLQPREQARACGRLFRIDAHGAVPLSDPEFGIPNTMVWSPDRDRFYLGDSLRNTIWVWDYDDATGEISNRRIHVSGGPGVPDGSCMDAAGFLWTARFGAGRVIRYDPRGKPDREIMLPAQNPTATTFGGSDLSTLIVTSARFGMENPADADGAMMAVQTDVIGQPENRFVP</sequence>
<organism evidence="5 6">
    <name type="scientific">Flavimaricola marinus</name>
    <dbReference type="NCBI Taxonomy" id="1819565"/>
    <lineage>
        <taxon>Bacteria</taxon>
        <taxon>Pseudomonadati</taxon>
        <taxon>Pseudomonadota</taxon>
        <taxon>Alphaproteobacteria</taxon>
        <taxon>Rhodobacterales</taxon>
        <taxon>Paracoccaceae</taxon>
        <taxon>Flavimaricola</taxon>
    </lineage>
</organism>
<reference evidence="5 6" key="1">
    <citation type="submission" date="2017-05" db="EMBL/GenBank/DDBJ databases">
        <authorList>
            <person name="Song R."/>
            <person name="Chenine A.L."/>
            <person name="Ruprecht R.M."/>
        </authorList>
    </citation>
    <scope>NUCLEOTIDE SEQUENCE [LARGE SCALE GENOMIC DNA]</scope>
    <source>
        <strain evidence="5 6">CECT 8899</strain>
    </source>
</reference>
<dbReference type="PRINTS" id="PR01790">
    <property type="entry name" value="SMP30FAMILY"/>
</dbReference>
<evidence type="ECO:0000259" key="4">
    <source>
        <dbReference type="Pfam" id="PF08450"/>
    </source>
</evidence>
<feature type="binding site" evidence="3">
    <location>
        <position position="200"/>
    </location>
    <ligand>
        <name>a divalent metal cation</name>
        <dbReference type="ChEBI" id="CHEBI:60240"/>
    </ligand>
</feature>
<evidence type="ECO:0000256" key="2">
    <source>
        <dbReference type="PIRSR" id="PIRSR605511-1"/>
    </source>
</evidence>
<dbReference type="Pfam" id="PF08450">
    <property type="entry name" value="SGL"/>
    <property type="match status" value="1"/>
</dbReference>
<feature type="binding site" evidence="3">
    <location>
        <position position="97"/>
    </location>
    <ligand>
        <name>substrate</name>
    </ligand>
</feature>
<keyword evidence="5" id="KW-0378">Hydrolase</keyword>
<dbReference type="Gene3D" id="2.120.10.30">
    <property type="entry name" value="TolB, C-terminal domain"/>
    <property type="match status" value="1"/>
</dbReference>
<protein>
    <submittedName>
        <fullName evidence="5">L-arabinolactonase</fullName>
        <ecNumber evidence="5">3.1.1.15</ecNumber>
    </submittedName>
</protein>
<feature type="binding site" evidence="3">
    <location>
        <position position="15"/>
    </location>
    <ligand>
        <name>a divalent metal cation</name>
        <dbReference type="ChEBI" id="CHEBI:60240"/>
    </ligand>
</feature>
<dbReference type="SUPFAM" id="SSF63829">
    <property type="entry name" value="Calcium-dependent phosphotriesterase"/>
    <property type="match status" value="1"/>
</dbReference>
<feature type="binding site" evidence="3">
    <location>
        <position position="95"/>
    </location>
    <ligand>
        <name>substrate</name>
    </ligand>
</feature>
<comment type="cofactor">
    <cofactor evidence="3">
        <name>Zn(2+)</name>
        <dbReference type="ChEBI" id="CHEBI:29105"/>
    </cofactor>
    <text evidence="3">Binds 1 divalent metal cation per subunit.</text>
</comment>
<accession>A0A238LKI8</accession>
<evidence type="ECO:0000313" key="6">
    <source>
        <dbReference type="Proteomes" id="UP000201613"/>
    </source>
</evidence>
<feature type="active site" description="Proton donor/acceptor" evidence="2">
    <location>
        <position position="200"/>
    </location>
</feature>
<keyword evidence="3" id="KW-0862">Zinc</keyword>
<name>A0A238LKI8_9RHOB</name>
<keyword evidence="3" id="KW-0479">Metal-binding</keyword>
<gene>
    <name evidence="5" type="primary">araB_3</name>
    <name evidence="5" type="ORF">LOM8899_04323</name>
</gene>
<dbReference type="AlphaFoldDB" id="A0A238LKI8"/>